<reference evidence="1 2" key="1">
    <citation type="journal article" date="2014" name="Agronomy (Basel)">
        <title>A Draft Genome Sequence for Ensete ventricosum, the Drought-Tolerant Tree Against Hunger.</title>
        <authorList>
            <person name="Harrison J."/>
            <person name="Moore K.A."/>
            <person name="Paszkiewicz K."/>
            <person name="Jones T."/>
            <person name="Grant M."/>
            <person name="Ambacheew D."/>
            <person name="Muzemil S."/>
            <person name="Studholme D.J."/>
        </authorList>
    </citation>
    <scope>NUCLEOTIDE SEQUENCE [LARGE SCALE GENOMIC DNA]</scope>
</reference>
<dbReference type="Proteomes" id="UP000287651">
    <property type="component" value="Unassembled WGS sequence"/>
</dbReference>
<evidence type="ECO:0000313" key="2">
    <source>
        <dbReference type="Proteomes" id="UP000287651"/>
    </source>
</evidence>
<gene>
    <name evidence="1" type="ORF">B296_00043997</name>
</gene>
<accession>A0A426XN24</accession>
<proteinExistence type="predicted"/>
<sequence>MDMRSHIEMWHVRARAEVRRSSNYRRLRRTCSRWSPADPRSVRRGLWSASRAALAVKGVGVTCSIKSLHVRPSDLFLRT</sequence>
<dbReference type="EMBL" id="AMZH03019016">
    <property type="protein sequence ID" value="RRT40903.1"/>
    <property type="molecule type" value="Genomic_DNA"/>
</dbReference>
<comment type="caution">
    <text evidence="1">The sequence shown here is derived from an EMBL/GenBank/DDBJ whole genome shotgun (WGS) entry which is preliminary data.</text>
</comment>
<dbReference type="AlphaFoldDB" id="A0A426XN24"/>
<organism evidence="1 2">
    <name type="scientific">Ensete ventricosum</name>
    <name type="common">Abyssinian banana</name>
    <name type="synonym">Musa ensete</name>
    <dbReference type="NCBI Taxonomy" id="4639"/>
    <lineage>
        <taxon>Eukaryota</taxon>
        <taxon>Viridiplantae</taxon>
        <taxon>Streptophyta</taxon>
        <taxon>Embryophyta</taxon>
        <taxon>Tracheophyta</taxon>
        <taxon>Spermatophyta</taxon>
        <taxon>Magnoliopsida</taxon>
        <taxon>Liliopsida</taxon>
        <taxon>Zingiberales</taxon>
        <taxon>Musaceae</taxon>
        <taxon>Ensete</taxon>
    </lineage>
</organism>
<evidence type="ECO:0000313" key="1">
    <source>
        <dbReference type="EMBL" id="RRT40903.1"/>
    </source>
</evidence>
<protein>
    <submittedName>
        <fullName evidence="1">Uncharacterized protein</fullName>
    </submittedName>
</protein>
<name>A0A426XN24_ENSVE</name>